<name>A0A4C1TCG1_EUMVA</name>
<keyword evidence="3" id="KW-1185">Reference proteome</keyword>
<accession>A0A4C1TCG1</accession>
<dbReference type="EMBL" id="BGZK01004952">
    <property type="protein sequence ID" value="GBP11795.1"/>
    <property type="molecule type" value="Genomic_DNA"/>
</dbReference>
<dbReference type="AlphaFoldDB" id="A0A4C1TCG1"/>
<evidence type="ECO:0000313" key="3">
    <source>
        <dbReference type="Proteomes" id="UP000299102"/>
    </source>
</evidence>
<reference evidence="2 3" key="1">
    <citation type="journal article" date="2019" name="Commun. Biol.">
        <title>The bagworm genome reveals a unique fibroin gene that provides high tensile strength.</title>
        <authorList>
            <person name="Kono N."/>
            <person name="Nakamura H."/>
            <person name="Ohtoshi R."/>
            <person name="Tomita M."/>
            <person name="Numata K."/>
            <person name="Arakawa K."/>
        </authorList>
    </citation>
    <scope>NUCLEOTIDE SEQUENCE [LARGE SCALE GENOMIC DNA]</scope>
</reference>
<sequence length="81" mass="9046">MELDQLSTNPSNQMDRWASPTPAQFRIRLFLVPVIEKAAPTKNTGAKTSSSQRLSPPIYLRDKSKWSTVSAGVQQTTHPLH</sequence>
<proteinExistence type="predicted"/>
<organism evidence="2 3">
    <name type="scientific">Eumeta variegata</name>
    <name type="common">Bagworm moth</name>
    <name type="synonym">Eumeta japonica</name>
    <dbReference type="NCBI Taxonomy" id="151549"/>
    <lineage>
        <taxon>Eukaryota</taxon>
        <taxon>Metazoa</taxon>
        <taxon>Ecdysozoa</taxon>
        <taxon>Arthropoda</taxon>
        <taxon>Hexapoda</taxon>
        <taxon>Insecta</taxon>
        <taxon>Pterygota</taxon>
        <taxon>Neoptera</taxon>
        <taxon>Endopterygota</taxon>
        <taxon>Lepidoptera</taxon>
        <taxon>Glossata</taxon>
        <taxon>Ditrysia</taxon>
        <taxon>Tineoidea</taxon>
        <taxon>Psychidae</taxon>
        <taxon>Oiketicinae</taxon>
        <taxon>Eumeta</taxon>
    </lineage>
</organism>
<evidence type="ECO:0000313" key="2">
    <source>
        <dbReference type="EMBL" id="GBP11795.1"/>
    </source>
</evidence>
<feature type="compositionally biased region" description="Polar residues" evidence="1">
    <location>
        <begin position="41"/>
        <end position="54"/>
    </location>
</feature>
<comment type="caution">
    <text evidence="2">The sequence shown here is derived from an EMBL/GenBank/DDBJ whole genome shotgun (WGS) entry which is preliminary data.</text>
</comment>
<protein>
    <submittedName>
        <fullName evidence="2">Uncharacterized protein</fullName>
    </submittedName>
</protein>
<evidence type="ECO:0000256" key="1">
    <source>
        <dbReference type="SAM" id="MobiDB-lite"/>
    </source>
</evidence>
<dbReference type="Proteomes" id="UP000299102">
    <property type="component" value="Unassembled WGS sequence"/>
</dbReference>
<feature type="region of interest" description="Disordered" evidence="1">
    <location>
        <begin position="40"/>
        <end position="59"/>
    </location>
</feature>
<gene>
    <name evidence="2" type="ORF">EVAR_87720_1</name>
</gene>